<keyword evidence="2" id="KW-1185">Reference proteome</keyword>
<proteinExistence type="predicted"/>
<dbReference type="EMBL" id="JAPUUL010000438">
    <property type="protein sequence ID" value="KAJ8130719.1"/>
    <property type="molecule type" value="Genomic_DNA"/>
</dbReference>
<protein>
    <submittedName>
        <fullName evidence="1">Uncharacterized protein</fullName>
    </submittedName>
</protein>
<gene>
    <name evidence="1" type="ORF">O1611_g2907</name>
</gene>
<sequence>MVLSALSSTYQLYKQDTDSVAGWLASTAKSLGFSANLSGASASTSKPSGGGRLKGKARAQAKKQAAAQKRPTPSTGPKYIINIKDFVPLAEYVAAKAAPVPDTVRTTIDRVIAARSGFSSKLEKHGKAISELSDAKHQYFIAVLEKVREVLKPHMPVNNVKLATTDEEKLSNRFAGLDVYEPSQEFLDAPVIERPAKVQEDNAVYEAETEVSFEHAFFAMTTAVNDMNRIRYRIQWIWTNYRAGIFDLTAAAIATNTAIELVRNMLEDILPLLNRHGGAGEMLKHFYVYQCLVNGWSDDDLFSSGAEDNFNYETYHIGNQTYFTTYRLMEAFIGVVEPGQVPLYKDGMFGFYDPSSNRSSKTGFEKFCDDRALLMPFFTELMTAIRAAHGWPVKDAFLHGIEELSKTRQVPFYAIFAAQIFLDITYELGKDIERPFHTLVTHTTFMDNDIKTHFDFHANLKINTWPASNDQVIRALQRDIQWLGTDPLRAAQTKFYERAGMEVPEQESHRLYRMSPVTCGLFLYHYRTRYRDIGLGVADVWGSIQYCEHLYNALHHEGLLDGQWPDMDIVVTNLGEGSFFVGGELPATPPNYFKKFSLQMGTSAAAMMKGRRKKTPLESKAGPRGLKESSPVLSMFKTRYVEDSRQIDFTPEQVSQIIELSLFEQEEGSWDDGVFSMGQIEDPKKLQEKKKKLQEQKNKGRSAAPKSGNMPVDQLIKPLVFALHVEALEYSYPYLNMHRWCWRLLRAVKNSSDSILTQLYTPAYLDKECQLPWIVGWIFMAASGLEGGISDRRPMQKAAEAMNVFFGSGASDMVCKMVLGEQLGMPVEFESDDE</sequence>
<organism evidence="1 2">
    <name type="scientific">Lasiodiplodia mahajangana</name>
    <dbReference type="NCBI Taxonomy" id="1108764"/>
    <lineage>
        <taxon>Eukaryota</taxon>
        <taxon>Fungi</taxon>
        <taxon>Dikarya</taxon>
        <taxon>Ascomycota</taxon>
        <taxon>Pezizomycotina</taxon>
        <taxon>Dothideomycetes</taxon>
        <taxon>Dothideomycetes incertae sedis</taxon>
        <taxon>Botryosphaeriales</taxon>
        <taxon>Botryosphaeriaceae</taxon>
        <taxon>Lasiodiplodia</taxon>
    </lineage>
</organism>
<name>A0ACC2JTR3_9PEZI</name>
<evidence type="ECO:0000313" key="2">
    <source>
        <dbReference type="Proteomes" id="UP001153332"/>
    </source>
</evidence>
<dbReference type="Proteomes" id="UP001153332">
    <property type="component" value="Unassembled WGS sequence"/>
</dbReference>
<accession>A0ACC2JTR3</accession>
<comment type="caution">
    <text evidence="1">The sequence shown here is derived from an EMBL/GenBank/DDBJ whole genome shotgun (WGS) entry which is preliminary data.</text>
</comment>
<reference evidence="1" key="1">
    <citation type="submission" date="2022-12" db="EMBL/GenBank/DDBJ databases">
        <title>Genome Sequence of Lasiodiplodia mahajangana.</title>
        <authorList>
            <person name="Buettner E."/>
        </authorList>
    </citation>
    <scope>NUCLEOTIDE SEQUENCE</scope>
    <source>
        <strain evidence="1">VT137</strain>
    </source>
</reference>
<evidence type="ECO:0000313" key="1">
    <source>
        <dbReference type="EMBL" id="KAJ8130719.1"/>
    </source>
</evidence>